<feature type="transmembrane region" description="Helical" evidence="7">
    <location>
        <begin position="63"/>
        <end position="81"/>
    </location>
</feature>
<keyword evidence="3" id="KW-1003">Cell membrane</keyword>
<accession>A0A401ZLC8</accession>
<evidence type="ECO:0000256" key="4">
    <source>
        <dbReference type="ARBA" id="ARBA00022692"/>
    </source>
</evidence>
<dbReference type="Proteomes" id="UP000287224">
    <property type="component" value="Unassembled WGS sequence"/>
</dbReference>
<comment type="subcellular location">
    <subcellularLocation>
        <location evidence="1">Cell membrane</location>
        <topology evidence="1">Multi-pass membrane protein</topology>
    </subcellularLocation>
</comment>
<protein>
    <submittedName>
        <fullName evidence="9">Membrane protein</fullName>
    </submittedName>
</protein>
<reference evidence="10" key="1">
    <citation type="submission" date="2018-12" db="EMBL/GenBank/DDBJ databases">
        <title>Tengunoibacter tsumagoiensis gen. nov., sp. nov., Dictyobacter kobayashii sp. nov., D. alpinus sp. nov., and D. joshuensis sp. nov. and description of Dictyobacteraceae fam. nov. within the order Ktedonobacterales isolated from Tengu-no-mugimeshi.</title>
        <authorList>
            <person name="Wang C.M."/>
            <person name="Zheng Y."/>
            <person name="Sakai Y."/>
            <person name="Toyoda A."/>
            <person name="Minakuchi Y."/>
            <person name="Abe K."/>
            <person name="Yokota A."/>
            <person name="Yabe S."/>
        </authorList>
    </citation>
    <scope>NUCLEOTIDE SEQUENCE [LARGE SCALE GENOMIC DNA]</scope>
    <source>
        <strain evidence="10">S-27</strain>
    </source>
</reference>
<evidence type="ECO:0000313" key="10">
    <source>
        <dbReference type="Proteomes" id="UP000287224"/>
    </source>
</evidence>
<organism evidence="9 10">
    <name type="scientific">Dictyobacter aurantiacus</name>
    <dbReference type="NCBI Taxonomy" id="1936993"/>
    <lineage>
        <taxon>Bacteria</taxon>
        <taxon>Bacillati</taxon>
        <taxon>Chloroflexota</taxon>
        <taxon>Ktedonobacteria</taxon>
        <taxon>Ktedonobacterales</taxon>
        <taxon>Dictyobacteraceae</taxon>
        <taxon>Dictyobacter</taxon>
    </lineage>
</organism>
<sequence>MLIHILDILGTAVFAISGVLAAGRKKMDISGVVVIAAVTAIGGGTLRDVLLGRHPIFWFHDPTYLYVILAAAVATMLYTRFFRPPHRLLLLADAVGLATFVVLGANAASVAALPMVIVVLLAVMTGVVGGVIRDVLCAEIPLVLQKDIYMLAALAGASIYVILKMAAGWDNTLVTLLAMGCVIVLRLAAIFWHLHLPLYQVRETPLKG</sequence>
<dbReference type="EMBL" id="BIFQ01000001">
    <property type="protein sequence ID" value="GCE07646.1"/>
    <property type="molecule type" value="Genomic_DNA"/>
</dbReference>
<feature type="transmembrane region" description="Helical" evidence="7">
    <location>
        <begin position="111"/>
        <end position="136"/>
    </location>
</feature>
<comment type="similarity">
    <text evidence="2">Belongs to the UPF0126 family.</text>
</comment>
<dbReference type="RefSeq" id="WP_126599073.1">
    <property type="nucleotide sequence ID" value="NZ_BIFQ01000001.1"/>
</dbReference>
<evidence type="ECO:0000256" key="1">
    <source>
        <dbReference type="ARBA" id="ARBA00004651"/>
    </source>
</evidence>
<evidence type="ECO:0000256" key="2">
    <source>
        <dbReference type="ARBA" id="ARBA00008193"/>
    </source>
</evidence>
<feature type="domain" description="Glycine transporter" evidence="8">
    <location>
        <begin position="5"/>
        <end position="78"/>
    </location>
</feature>
<evidence type="ECO:0000259" key="8">
    <source>
        <dbReference type="Pfam" id="PF03458"/>
    </source>
</evidence>
<dbReference type="PANTHER" id="PTHR30506:SF3">
    <property type="entry name" value="UPF0126 INNER MEMBRANE PROTEIN YADS-RELATED"/>
    <property type="match status" value="1"/>
</dbReference>
<dbReference type="PANTHER" id="PTHR30506">
    <property type="entry name" value="INNER MEMBRANE PROTEIN"/>
    <property type="match status" value="1"/>
</dbReference>
<feature type="transmembrane region" description="Helical" evidence="7">
    <location>
        <begin position="88"/>
        <end position="105"/>
    </location>
</feature>
<keyword evidence="4 7" id="KW-0812">Transmembrane</keyword>
<evidence type="ECO:0000256" key="5">
    <source>
        <dbReference type="ARBA" id="ARBA00022989"/>
    </source>
</evidence>
<dbReference type="InterPro" id="IPR005115">
    <property type="entry name" value="Gly_transporter"/>
</dbReference>
<gene>
    <name evidence="9" type="ORF">KDAU_49750</name>
</gene>
<dbReference type="AlphaFoldDB" id="A0A401ZLC8"/>
<name>A0A401ZLC8_9CHLR</name>
<evidence type="ECO:0000256" key="7">
    <source>
        <dbReference type="SAM" id="Phobius"/>
    </source>
</evidence>
<evidence type="ECO:0000256" key="3">
    <source>
        <dbReference type="ARBA" id="ARBA00022475"/>
    </source>
</evidence>
<proteinExistence type="inferred from homology"/>
<feature type="transmembrane region" description="Helical" evidence="7">
    <location>
        <begin position="173"/>
        <end position="194"/>
    </location>
</feature>
<evidence type="ECO:0000256" key="6">
    <source>
        <dbReference type="ARBA" id="ARBA00023136"/>
    </source>
</evidence>
<dbReference type="GO" id="GO:0005886">
    <property type="term" value="C:plasma membrane"/>
    <property type="evidence" value="ECO:0007669"/>
    <property type="project" value="UniProtKB-SubCell"/>
</dbReference>
<dbReference type="Pfam" id="PF03458">
    <property type="entry name" value="Gly_transporter"/>
    <property type="match status" value="2"/>
</dbReference>
<feature type="transmembrane region" description="Helical" evidence="7">
    <location>
        <begin position="6"/>
        <end position="22"/>
    </location>
</feature>
<dbReference type="OrthoDB" id="9791874at2"/>
<keyword evidence="6 7" id="KW-0472">Membrane</keyword>
<keyword evidence="10" id="KW-1185">Reference proteome</keyword>
<evidence type="ECO:0000313" key="9">
    <source>
        <dbReference type="EMBL" id="GCE07646.1"/>
    </source>
</evidence>
<feature type="domain" description="Glycine transporter" evidence="8">
    <location>
        <begin position="91"/>
        <end position="164"/>
    </location>
</feature>
<feature type="transmembrane region" description="Helical" evidence="7">
    <location>
        <begin position="148"/>
        <end position="167"/>
    </location>
</feature>
<comment type="caution">
    <text evidence="9">The sequence shown here is derived from an EMBL/GenBank/DDBJ whole genome shotgun (WGS) entry which is preliminary data.</text>
</comment>
<feature type="transmembrane region" description="Helical" evidence="7">
    <location>
        <begin position="29"/>
        <end position="51"/>
    </location>
</feature>
<keyword evidence="5 7" id="KW-1133">Transmembrane helix</keyword>